<evidence type="ECO:0000256" key="6">
    <source>
        <dbReference type="ARBA" id="ARBA00023224"/>
    </source>
</evidence>
<evidence type="ECO:0000256" key="5">
    <source>
        <dbReference type="ARBA" id="ARBA00023136"/>
    </source>
</evidence>
<evidence type="ECO:0000259" key="11">
    <source>
        <dbReference type="PROSITE" id="PS50192"/>
    </source>
</evidence>
<dbReference type="SUPFAM" id="SSF58104">
    <property type="entry name" value="Methyl-accepting chemotaxis protein (MCP) signaling domain"/>
    <property type="match status" value="1"/>
</dbReference>
<comment type="caution">
    <text evidence="13">The sequence shown here is derived from an EMBL/GenBank/DDBJ whole genome shotgun (WGS) entry which is preliminary data.</text>
</comment>
<keyword evidence="2" id="KW-0997">Cell inner membrane</keyword>
<evidence type="ECO:0000256" key="1">
    <source>
        <dbReference type="ARBA" id="ARBA00004429"/>
    </source>
</evidence>
<keyword evidence="2" id="KW-1003">Cell membrane</keyword>
<dbReference type="GO" id="GO:0007165">
    <property type="term" value="P:signal transduction"/>
    <property type="evidence" value="ECO:0007669"/>
    <property type="project" value="UniProtKB-KW"/>
</dbReference>
<dbReference type="Gene3D" id="1.10.287.950">
    <property type="entry name" value="Methyl-accepting chemotaxis protein"/>
    <property type="match status" value="1"/>
</dbReference>
<keyword evidence="6 8" id="KW-0807">Transducer</keyword>
<evidence type="ECO:0000256" key="8">
    <source>
        <dbReference type="PROSITE-ProRule" id="PRU00284"/>
    </source>
</evidence>
<dbReference type="InterPro" id="IPR000727">
    <property type="entry name" value="T_SNARE_dom"/>
</dbReference>
<dbReference type="SMART" id="SM00283">
    <property type="entry name" value="MA"/>
    <property type="match status" value="1"/>
</dbReference>
<gene>
    <name evidence="13" type="ORF">G3480_04415</name>
</gene>
<reference evidence="14" key="1">
    <citation type="journal article" date="2020" name="Microbiol. Resour. Announc.">
        <title>Draft Genome Sequences of Thiorhodococcus mannitoliphagus and Thiorhodococcus minor, Purple Sulfur Photosynthetic Bacteria in the Gammaproteobacterial Family Chromatiaceae.</title>
        <authorList>
            <person name="Aviles F.A."/>
            <person name="Meyer T.E."/>
            <person name="Kyndt J.A."/>
        </authorList>
    </citation>
    <scope>NUCLEOTIDE SEQUENCE [LARGE SCALE GENOMIC DNA]</scope>
    <source>
        <strain evidence="14">DSM 18266</strain>
    </source>
</reference>
<evidence type="ECO:0000256" key="2">
    <source>
        <dbReference type="ARBA" id="ARBA00022519"/>
    </source>
</evidence>
<keyword evidence="5 9" id="KW-0472">Membrane</keyword>
<evidence type="ECO:0000259" key="12">
    <source>
        <dbReference type="PROSITE" id="PS50885"/>
    </source>
</evidence>
<keyword evidence="4 9" id="KW-1133">Transmembrane helix</keyword>
<evidence type="ECO:0000313" key="14">
    <source>
        <dbReference type="Proteomes" id="UP000471640"/>
    </source>
</evidence>
<evidence type="ECO:0000259" key="10">
    <source>
        <dbReference type="PROSITE" id="PS50111"/>
    </source>
</evidence>
<dbReference type="RefSeq" id="WP_164652466.1">
    <property type="nucleotide sequence ID" value="NZ_JAAIJR010000011.1"/>
</dbReference>
<feature type="domain" description="T-SNARE coiled-coil homology" evidence="11">
    <location>
        <begin position="638"/>
        <end position="700"/>
    </location>
</feature>
<dbReference type="PANTHER" id="PTHR32089:SF119">
    <property type="entry name" value="METHYL-ACCEPTING CHEMOTAXIS PROTEIN CTPL"/>
    <property type="match status" value="1"/>
</dbReference>
<evidence type="ECO:0000256" key="4">
    <source>
        <dbReference type="ARBA" id="ARBA00022989"/>
    </source>
</evidence>
<comment type="subcellular location">
    <subcellularLocation>
        <location evidence="1">Cell inner membrane</location>
        <topology evidence="1">Multi-pass membrane protein</topology>
    </subcellularLocation>
</comment>
<dbReference type="EMBL" id="JAAIJR010000011">
    <property type="protein sequence ID" value="NEX19564.1"/>
    <property type="molecule type" value="Genomic_DNA"/>
</dbReference>
<dbReference type="PANTHER" id="PTHR32089">
    <property type="entry name" value="METHYL-ACCEPTING CHEMOTAXIS PROTEIN MCPB"/>
    <property type="match status" value="1"/>
</dbReference>
<protein>
    <submittedName>
        <fullName evidence="13">Methyl-accepting chemotaxis protein</fullName>
    </submittedName>
</protein>
<dbReference type="Pfam" id="PF00015">
    <property type="entry name" value="MCPsignal"/>
    <property type="match status" value="1"/>
</dbReference>
<accession>A0A6P1DV36</accession>
<dbReference type="GO" id="GO:0005886">
    <property type="term" value="C:plasma membrane"/>
    <property type="evidence" value="ECO:0007669"/>
    <property type="project" value="UniProtKB-SubCell"/>
</dbReference>
<feature type="domain" description="HAMP" evidence="12">
    <location>
        <begin position="392"/>
        <end position="446"/>
    </location>
</feature>
<evidence type="ECO:0000256" key="3">
    <source>
        <dbReference type="ARBA" id="ARBA00022692"/>
    </source>
</evidence>
<dbReference type="PROSITE" id="PS50192">
    <property type="entry name" value="T_SNARE"/>
    <property type="match status" value="1"/>
</dbReference>
<dbReference type="AlphaFoldDB" id="A0A6P1DV36"/>
<feature type="transmembrane region" description="Helical" evidence="9">
    <location>
        <begin position="372"/>
        <end position="395"/>
    </location>
</feature>
<evidence type="ECO:0000256" key="7">
    <source>
        <dbReference type="ARBA" id="ARBA00029447"/>
    </source>
</evidence>
<name>A0A6P1DV36_9GAMM</name>
<feature type="domain" description="Methyl-accepting transducer" evidence="10">
    <location>
        <begin position="451"/>
        <end position="687"/>
    </location>
</feature>
<dbReference type="InterPro" id="IPR003660">
    <property type="entry name" value="HAMP_dom"/>
</dbReference>
<dbReference type="GO" id="GO:0006935">
    <property type="term" value="P:chemotaxis"/>
    <property type="evidence" value="ECO:0007669"/>
    <property type="project" value="UniProtKB-ARBA"/>
</dbReference>
<dbReference type="PROSITE" id="PS50885">
    <property type="entry name" value="HAMP"/>
    <property type="match status" value="1"/>
</dbReference>
<sequence>MKRSKSAVSALSIRKLLVLLLVINAAALALLSGVSIMSNGEIRGSQRDLIEISEIQANRSEILTAVQGLLVRQSQIMAAASSNALQAAADRSALESASRESMAALHSALSNPLLQSTRTEAELQGLNDAFASLLSADTHVFQRTREILRLGEQQRSLAAELETTFALLQSSAADLSNDVDFMALSAQIAMKKLLRAAPDDPPARDQVEQYREAGKRLISDEIRRAKDLIAQIQLEIASLAALTGTIIQPHDASSLTTLVENRLRPLIESIDSALKQLAALLANSDADPGDQGLQQQLAQLKAQLLDAPESLALTAAAITESREAQATAVASQQAATRRVTTALAALGQITDSKRTEVSSATTSRLDGTQMTILAVSGLTLLVALGIGGGIIFLVLRPLRYITEALQDIGQGEGDLSKRLAPGSVVEINALANGFNHFAAKVESLVANVVDASHRLRDQAGRSAEVSHQISEQLRQHQQETDRVAASLSDLSQSIAMVAANGQHASDTAHQAKDQASTGRGIVEDSRSAIEALAAEIDEAATSLITLGQDTSNVNRVLDVINGVAEQTNLLALNAAIEAARAGEQGRGFAVVAEEVRTLASKTQESTIEIAEILERLRSGSAAVSSTISASHEKATTAVALANDTNRTFDGIAEAIASINQMSGDISSAVLGQSEATDAIDSQVSRIHAASLATAEEAERAAQMAAELADLGRELASMVAQFKVGS</sequence>
<evidence type="ECO:0000313" key="13">
    <source>
        <dbReference type="EMBL" id="NEX19564.1"/>
    </source>
</evidence>
<comment type="similarity">
    <text evidence="7">Belongs to the methyl-accepting chemotaxis (MCP) protein family.</text>
</comment>
<dbReference type="InterPro" id="IPR004089">
    <property type="entry name" value="MCPsignal_dom"/>
</dbReference>
<dbReference type="SMART" id="SM00304">
    <property type="entry name" value="HAMP"/>
    <property type="match status" value="1"/>
</dbReference>
<proteinExistence type="inferred from homology"/>
<keyword evidence="14" id="KW-1185">Reference proteome</keyword>
<evidence type="ECO:0000256" key="9">
    <source>
        <dbReference type="SAM" id="Phobius"/>
    </source>
</evidence>
<dbReference type="PROSITE" id="PS50111">
    <property type="entry name" value="CHEMOTAXIS_TRANSDUC_2"/>
    <property type="match status" value="1"/>
</dbReference>
<dbReference type="FunFam" id="1.10.287.950:FF:000001">
    <property type="entry name" value="Methyl-accepting chemotaxis sensory transducer"/>
    <property type="match status" value="1"/>
</dbReference>
<dbReference type="CDD" id="cd06225">
    <property type="entry name" value="HAMP"/>
    <property type="match status" value="1"/>
</dbReference>
<dbReference type="Pfam" id="PF00672">
    <property type="entry name" value="HAMP"/>
    <property type="match status" value="1"/>
</dbReference>
<reference evidence="13 14" key="2">
    <citation type="submission" date="2020-02" db="EMBL/GenBank/DDBJ databases">
        <title>Genome sequences of Thiorhodococcus mannitoliphagus and Thiorhodococcus minor, purple sulfur photosynthetic bacteria in the gammaproteobacterial family, Chromatiaceae.</title>
        <authorList>
            <person name="Aviles F.A."/>
            <person name="Meyer T.E."/>
            <person name="Kyndt J.A."/>
        </authorList>
    </citation>
    <scope>NUCLEOTIDE SEQUENCE [LARGE SCALE GENOMIC DNA]</scope>
    <source>
        <strain evidence="13 14">DSM 18266</strain>
    </source>
</reference>
<dbReference type="Proteomes" id="UP000471640">
    <property type="component" value="Unassembled WGS sequence"/>
</dbReference>
<organism evidence="13 14">
    <name type="scientific">Thiorhodococcus mannitoliphagus</name>
    <dbReference type="NCBI Taxonomy" id="329406"/>
    <lineage>
        <taxon>Bacteria</taxon>
        <taxon>Pseudomonadati</taxon>
        <taxon>Pseudomonadota</taxon>
        <taxon>Gammaproteobacteria</taxon>
        <taxon>Chromatiales</taxon>
        <taxon>Chromatiaceae</taxon>
        <taxon>Thiorhodococcus</taxon>
    </lineage>
</organism>
<keyword evidence="3 9" id="KW-0812">Transmembrane</keyword>